<protein>
    <submittedName>
        <fullName evidence="2">Uncharacterized protein</fullName>
    </submittedName>
</protein>
<dbReference type="AlphaFoldDB" id="A0AAF0F2E7"/>
<feature type="compositionally biased region" description="Basic and acidic residues" evidence="1">
    <location>
        <begin position="67"/>
        <end position="77"/>
    </location>
</feature>
<proteinExistence type="predicted"/>
<keyword evidence="3" id="KW-1185">Reference proteome</keyword>
<dbReference type="Proteomes" id="UP001214628">
    <property type="component" value="Chromosome 1"/>
</dbReference>
<gene>
    <name evidence="2" type="ORF">MPSI1_000247</name>
</gene>
<evidence type="ECO:0000313" key="2">
    <source>
        <dbReference type="EMBL" id="WFD41616.1"/>
    </source>
</evidence>
<feature type="region of interest" description="Disordered" evidence="1">
    <location>
        <begin position="1"/>
        <end position="104"/>
    </location>
</feature>
<dbReference type="EMBL" id="CP118375">
    <property type="protein sequence ID" value="WFD41616.1"/>
    <property type="molecule type" value="Genomic_DNA"/>
</dbReference>
<accession>A0AAF0F2E7</accession>
<evidence type="ECO:0000256" key="1">
    <source>
        <dbReference type="SAM" id="MobiDB-lite"/>
    </source>
</evidence>
<evidence type="ECO:0000313" key="3">
    <source>
        <dbReference type="Proteomes" id="UP001214628"/>
    </source>
</evidence>
<organism evidence="2 3">
    <name type="scientific">Malassezia psittaci</name>
    <dbReference type="NCBI Taxonomy" id="1821823"/>
    <lineage>
        <taxon>Eukaryota</taxon>
        <taxon>Fungi</taxon>
        <taxon>Dikarya</taxon>
        <taxon>Basidiomycota</taxon>
        <taxon>Ustilaginomycotina</taxon>
        <taxon>Malasseziomycetes</taxon>
        <taxon>Malasseziales</taxon>
        <taxon>Malasseziaceae</taxon>
        <taxon>Malassezia</taxon>
    </lineage>
</organism>
<feature type="compositionally biased region" description="Polar residues" evidence="1">
    <location>
        <begin position="78"/>
        <end position="89"/>
    </location>
</feature>
<name>A0AAF0F2E7_9BASI</name>
<reference evidence="2" key="1">
    <citation type="submission" date="2023-02" db="EMBL/GenBank/DDBJ databases">
        <title>Mating type loci evolution in Malassezia.</title>
        <authorList>
            <person name="Coelho M.A."/>
        </authorList>
    </citation>
    <scope>NUCLEOTIDE SEQUENCE</scope>
    <source>
        <strain evidence="2">CBS 14136</strain>
    </source>
</reference>
<sequence length="104" mass="11475">MSDSGPTIEDLSVSEAPRPFKTVAHKEKSSNSARKNKSLKQILNNERDAHLQRLGLDKKRPDAKRRKGEEVGAHPEGTENSAQDATTQRRIVPTSLRGSASQLM</sequence>
<feature type="compositionally biased region" description="Basic and acidic residues" evidence="1">
    <location>
        <begin position="45"/>
        <end position="60"/>
    </location>
</feature>